<gene>
    <name evidence="1" type="ordered locus">SGR_6956</name>
</gene>
<dbReference type="PATRIC" id="fig|455632.4.peg.7141"/>
<dbReference type="EMBL" id="AP009493">
    <property type="protein sequence ID" value="BAG23785.1"/>
    <property type="molecule type" value="Genomic_DNA"/>
</dbReference>
<name>B1VPN5_STRGG</name>
<protein>
    <submittedName>
        <fullName evidence="1">Transposase</fullName>
    </submittedName>
</protein>
<evidence type="ECO:0000313" key="1">
    <source>
        <dbReference type="EMBL" id="BAG23785.1"/>
    </source>
</evidence>
<sequence length="78" mass="8815">MGSRPWIADDELWALIEPLPPPWPERLPGPRPVSDRWQKAGGFDRLHQVLLADLNADGELDWSRTCVGGSRIRAKEQS</sequence>
<dbReference type="HOGENOM" id="CLU_055261_4_4_11"/>
<accession>B1VPN5</accession>
<dbReference type="KEGG" id="sgr:SGR_6956"/>
<dbReference type="AlphaFoldDB" id="B1VPN5"/>
<proteinExistence type="predicted"/>
<evidence type="ECO:0000313" key="2">
    <source>
        <dbReference type="Proteomes" id="UP000001685"/>
    </source>
</evidence>
<organism evidence="1 2">
    <name type="scientific">Streptomyces griseus subsp. griseus (strain JCM 4626 / CBS 651.72 / NBRC 13350 / KCC S-0626 / ISP 5235)</name>
    <dbReference type="NCBI Taxonomy" id="455632"/>
    <lineage>
        <taxon>Bacteria</taxon>
        <taxon>Bacillati</taxon>
        <taxon>Actinomycetota</taxon>
        <taxon>Actinomycetes</taxon>
        <taxon>Kitasatosporales</taxon>
        <taxon>Streptomycetaceae</taxon>
        <taxon>Streptomyces</taxon>
    </lineage>
</organism>
<dbReference type="eggNOG" id="COG3293">
    <property type="taxonomic scope" value="Bacteria"/>
</dbReference>
<reference evidence="2" key="1">
    <citation type="journal article" date="2008" name="J. Bacteriol.">
        <title>Genome sequence of the streptomycin-producing microorganism Streptomyces griseus IFO 13350.</title>
        <authorList>
            <person name="Ohnishi Y."/>
            <person name="Ishikawa J."/>
            <person name="Hara H."/>
            <person name="Suzuki H."/>
            <person name="Ikenoya M."/>
            <person name="Ikeda H."/>
            <person name="Yamashita A."/>
            <person name="Hattori M."/>
            <person name="Horinouchi S."/>
        </authorList>
    </citation>
    <scope>NUCLEOTIDE SEQUENCE [LARGE SCALE GENOMIC DNA]</scope>
    <source>
        <strain evidence="2">JCM 4626 / NBRC 13350</strain>
    </source>
</reference>
<dbReference type="Proteomes" id="UP000001685">
    <property type="component" value="Chromosome"/>
</dbReference>